<evidence type="ECO:0000313" key="1">
    <source>
        <dbReference type="EMBL" id="KAE7998154.1"/>
    </source>
</evidence>
<protein>
    <submittedName>
        <fullName evidence="1">Uncharacterized protein</fullName>
    </submittedName>
</protein>
<gene>
    <name evidence="1" type="ORF">FH972_002727</name>
</gene>
<evidence type="ECO:0000313" key="2">
    <source>
        <dbReference type="Proteomes" id="UP000327013"/>
    </source>
</evidence>
<proteinExistence type="predicted"/>
<keyword evidence="2" id="KW-1185">Reference proteome</keyword>
<dbReference type="Proteomes" id="UP000327013">
    <property type="component" value="Chromosome 1"/>
</dbReference>
<accession>A0A5N6QID0</accession>
<organism evidence="1 2">
    <name type="scientific">Carpinus fangiana</name>
    <dbReference type="NCBI Taxonomy" id="176857"/>
    <lineage>
        <taxon>Eukaryota</taxon>
        <taxon>Viridiplantae</taxon>
        <taxon>Streptophyta</taxon>
        <taxon>Embryophyta</taxon>
        <taxon>Tracheophyta</taxon>
        <taxon>Spermatophyta</taxon>
        <taxon>Magnoliopsida</taxon>
        <taxon>eudicotyledons</taxon>
        <taxon>Gunneridae</taxon>
        <taxon>Pentapetalae</taxon>
        <taxon>rosids</taxon>
        <taxon>fabids</taxon>
        <taxon>Fagales</taxon>
        <taxon>Betulaceae</taxon>
        <taxon>Carpinus</taxon>
    </lineage>
</organism>
<name>A0A5N6QID0_9ROSI</name>
<sequence>MEANHGSVVVMLGYGALKCAGEALATLLLSALVKAQLFAPYALGFFTTCLLSRLKYAGWVSNSLPDDAGEVVVTGRYALVGGC</sequence>
<reference evidence="1 2" key="1">
    <citation type="submission" date="2019-06" db="EMBL/GenBank/DDBJ databases">
        <title>A chromosomal-level reference genome of Carpinus fangiana (Coryloideae, Betulaceae).</title>
        <authorList>
            <person name="Yang X."/>
            <person name="Wang Z."/>
            <person name="Zhang L."/>
            <person name="Hao G."/>
            <person name="Liu J."/>
            <person name="Yang Y."/>
        </authorList>
    </citation>
    <scope>NUCLEOTIDE SEQUENCE [LARGE SCALE GENOMIC DNA]</scope>
    <source>
        <strain evidence="1">Cfa_2016G</strain>
        <tissue evidence="1">Leaf</tissue>
    </source>
</reference>
<dbReference type="AlphaFoldDB" id="A0A5N6QID0"/>
<dbReference type="EMBL" id="CM017321">
    <property type="protein sequence ID" value="KAE7998154.1"/>
    <property type="molecule type" value="Genomic_DNA"/>
</dbReference>
<dbReference type="OrthoDB" id="1436645at2759"/>